<protein>
    <submittedName>
        <fullName evidence="2">Variant erythrocyte surface antigen-1 family protein</fullName>
    </submittedName>
</protein>
<keyword evidence="3" id="KW-1185">Reference proteome</keyword>
<dbReference type="AlphaFoldDB" id="A0AAD9LJT5"/>
<dbReference type="Pfam" id="PF12785">
    <property type="entry name" value="VESA1_N"/>
    <property type="match status" value="1"/>
</dbReference>
<name>A0AAD9LJT5_BABDI</name>
<evidence type="ECO:0000256" key="1">
    <source>
        <dbReference type="SAM" id="Phobius"/>
    </source>
</evidence>
<dbReference type="EMBL" id="JAHBMH010000027">
    <property type="protein sequence ID" value="KAK1937974.1"/>
    <property type="molecule type" value="Genomic_DNA"/>
</dbReference>
<proteinExistence type="predicted"/>
<reference evidence="2" key="1">
    <citation type="journal article" date="2014" name="Nucleic Acids Res.">
        <title>The evolutionary dynamics of variant antigen genes in Babesia reveal a history of genomic innovation underlying host-parasite interaction.</title>
        <authorList>
            <person name="Jackson A.P."/>
            <person name="Otto T.D."/>
            <person name="Darby A."/>
            <person name="Ramaprasad A."/>
            <person name="Xia D."/>
            <person name="Echaide I.E."/>
            <person name="Farber M."/>
            <person name="Gahlot S."/>
            <person name="Gamble J."/>
            <person name="Gupta D."/>
            <person name="Gupta Y."/>
            <person name="Jackson L."/>
            <person name="Malandrin L."/>
            <person name="Malas T.B."/>
            <person name="Moussa E."/>
            <person name="Nair M."/>
            <person name="Reid A.J."/>
            <person name="Sanders M."/>
            <person name="Sharma J."/>
            <person name="Tracey A."/>
            <person name="Quail M.A."/>
            <person name="Weir W."/>
            <person name="Wastling J.M."/>
            <person name="Hall N."/>
            <person name="Willadsen P."/>
            <person name="Lingelbach K."/>
            <person name="Shiels B."/>
            <person name="Tait A."/>
            <person name="Berriman M."/>
            <person name="Allred D.R."/>
            <person name="Pain A."/>
        </authorList>
    </citation>
    <scope>NUCLEOTIDE SEQUENCE</scope>
    <source>
        <strain evidence="2">1802A</strain>
    </source>
</reference>
<comment type="caution">
    <text evidence="2">The sequence shown here is derived from an EMBL/GenBank/DDBJ whole genome shotgun (WGS) entry which is preliminary data.</text>
</comment>
<keyword evidence="1" id="KW-0472">Membrane</keyword>
<dbReference type="InterPro" id="IPR024751">
    <property type="entry name" value="VESA1"/>
</dbReference>
<reference evidence="2" key="2">
    <citation type="submission" date="2021-05" db="EMBL/GenBank/DDBJ databases">
        <authorList>
            <person name="Pain A."/>
        </authorList>
    </citation>
    <scope>NUCLEOTIDE SEQUENCE</scope>
    <source>
        <strain evidence="2">1802A</strain>
    </source>
</reference>
<sequence length="868" mass="96072">MCIIIIVILESQSALGLSFLTSFLVYLFHCLSLHCKVRMFFIPSCPLGWLLSLCLSVLRTLRSVLTGFLEPLRGTLKVCCMYYTDVFLGTKDDIDKLKNALEAELKVPGLTGELKAQLKDLASGLESFIGYDKGGSLNGKGIGKNGHYASSYKDASWPDCNSGSCSGCQNSSSSCSHSVSPCHGSCCPDCDVKKAAKIFLGMLPCLYYALQYLYDKSKGGWKNFKISDHDKPLHRFLVGMGFELQKLDQSKKGSKISSSLSSLINGSNPLQSLYEKSKNYFTSRFTSLVPSSTSSDSKPKPKTVRSMLLWLSGLPFASGFEALLKHCERLCLATKDSVKFNDFESSLYASCFLSPFVLATIQWPGTSEIFPLDSFINSKSLYPEDHFDLFNMLLENVRKMYIPLNFLRYQCDRDKNLAGWRDCAFGQGCAEKFQHISSTPATTASAPNSSCCISSAPKGYLCTKTYASNVHEHCTKVGVECRGFEACDPKGAHTSGINTCTAACPHPLLMFLVDGSLGSQSQDSYSLFMLPEGSSVPLMGFSKAHLPSPGRWGRDLSPILKEFCDSSSSSLANLFKILTCISRTPPETLGEFFAFFKKFKDPSVFKKDFADYASKEPGGPNGQNFTTAFQTALEKLYGSSHSGSPHLFDLQSLIGCHANKASNATCGPYLYSLTGDVYDIFIDSPGMYLSWICYLPKDFKTLLEEFKQKFSDCCSSGKCQKIVECPCALPLIYSRGFQFMSPSGLGCVNSWGQEHGKHGGEGQSPEQCTRKSCQDFIDQLGKVISGDPLQTLIAEIESFLWSIRLPFVYAFLYIWILVISYFYYVQFYKLDLLHVDSHLHLPRSFKILPSTLFSDASSKLKDLSYFSL</sequence>
<evidence type="ECO:0000313" key="2">
    <source>
        <dbReference type="EMBL" id="KAK1937974.1"/>
    </source>
</evidence>
<evidence type="ECO:0000313" key="3">
    <source>
        <dbReference type="Proteomes" id="UP001195914"/>
    </source>
</evidence>
<dbReference type="Proteomes" id="UP001195914">
    <property type="component" value="Unassembled WGS sequence"/>
</dbReference>
<feature type="transmembrane region" description="Helical" evidence="1">
    <location>
        <begin position="799"/>
        <end position="824"/>
    </location>
</feature>
<organism evidence="2 3">
    <name type="scientific">Babesia divergens</name>
    <dbReference type="NCBI Taxonomy" id="32595"/>
    <lineage>
        <taxon>Eukaryota</taxon>
        <taxon>Sar</taxon>
        <taxon>Alveolata</taxon>
        <taxon>Apicomplexa</taxon>
        <taxon>Aconoidasida</taxon>
        <taxon>Piroplasmida</taxon>
        <taxon>Babesiidae</taxon>
        <taxon>Babesia</taxon>
    </lineage>
</organism>
<gene>
    <name evidence="2" type="ORF">X943_000745</name>
</gene>
<keyword evidence="1" id="KW-1133">Transmembrane helix</keyword>
<keyword evidence="1" id="KW-0812">Transmembrane</keyword>
<feature type="transmembrane region" description="Helical" evidence="1">
    <location>
        <begin position="40"/>
        <end position="58"/>
    </location>
</feature>
<accession>A0AAD9LJT5</accession>